<reference evidence="3" key="1">
    <citation type="submission" date="2010-07" db="EMBL/GenBank/DDBJ databases">
        <title>The genome sequence of Gaeumannomyces graminis var. tritici strain R3-111a-1.</title>
        <authorList>
            <consortium name="The Broad Institute Genome Sequencing Platform"/>
            <person name="Ma L.-J."/>
            <person name="Dead R."/>
            <person name="Young S."/>
            <person name="Zeng Q."/>
            <person name="Koehrsen M."/>
            <person name="Alvarado L."/>
            <person name="Berlin A."/>
            <person name="Chapman S.B."/>
            <person name="Chen Z."/>
            <person name="Freedman E."/>
            <person name="Gellesch M."/>
            <person name="Goldberg J."/>
            <person name="Griggs A."/>
            <person name="Gujja S."/>
            <person name="Heilman E.R."/>
            <person name="Heiman D."/>
            <person name="Hepburn T."/>
            <person name="Howarth C."/>
            <person name="Jen D."/>
            <person name="Larson L."/>
            <person name="Mehta T."/>
            <person name="Neiman D."/>
            <person name="Pearson M."/>
            <person name="Roberts A."/>
            <person name="Saif S."/>
            <person name="Shea T."/>
            <person name="Shenoy N."/>
            <person name="Sisk P."/>
            <person name="Stolte C."/>
            <person name="Sykes S."/>
            <person name="Walk T."/>
            <person name="White J."/>
            <person name="Yandava C."/>
            <person name="Haas B."/>
            <person name="Nusbaum C."/>
            <person name="Birren B."/>
        </authorList>
    </citation>
    <scope>NUCLEOTIDE SEQUENCE [LARGE SCALE GENOMIC DNA]</scope>
    <source>
        <strain evidence="3">R3-111a-1</strain>
    </source>
</reference>
<dbReference type="EnsemblFungi" id="EJT78497">
    <property type="protein sequence ID" value="EJT78497"/>
    <property type="gene ID" value="GGTG_03597"/>
</dbReference>
<reference evidence="2" key="5">
    <citation type="submission" date="2018-04" db="UniProtKB">
        <authorList>
            <consortium name="EnsemblFungi"/>
        </authorList>
    </citation>
    <scope>IDENTIFICATION</scope>
    <source>
        <strain evidence="2">R3-111a-1</strain>
    </source>
</reference>
<dbReference type="Proteomes" id="UP000006039">
    <property type="component" value="Unassembled WGS sequence"/>
</dbReference>
<keyword evidence="3" id="KW-1185">Reference proteome</keyword>
<accession>J3NQP1</accession>
<dbReference type="AlphaFoldDB" id="J3NQP1"/>
<reference evidence="1" key="2">
    <citation type="submission" date="2010-07" db="EMBL/GenBank/DDBJ databases">
        <authorList>
            <consortium name="The Broad Institute Genome Sequencing Platform"/>
            <consortium name="Broad Institute Genome Sequencing Center for Infectious Disease"/>
            <person name="Ma L.-J."/>
            <person name="Dead R."/>
            <person name="Young S."/>
            <person name="Zeng Q."/>
            <person name="Koehrsen M."/>
            <person name="Alvarado L."/>
            <person name="Berlin A."/>
            <person name="Chapman S.B."/>
            <person name="Chen Z."/>
            <person name="Freedman E."/>
            <person name="Gellesch M."/>
            <person name="Goldberg J."/>
            <person name="Griggs A."/>
            <person name="Gujja S."/>
            <person name="Heilman E.R."/>
            <person name="Heiman D."/>
            <person name="Hepburn T."/>
            <person name="Howarth C."/>
            <person name="Jen D."/>
            <person name="Larson L."/>
            <person name="Mehta T."/>
            <person name="Neiman D."/>
            <person name="Pearson M."/>
            <person name="Roberts A."/>
            <person name="Saif S."/>
            <person name="Shea T."/>
            <person name="Shenoy N."/>
            <person name="Sisk P."/>
            <person name="Stolte C."/>
            <person name="Sykes S."/>
            <person name="Walk T."/>
            <person name="White J."/>
            <person name="Yandava C."/>
            <person name="Haas B."/>
            <person name="Nusbaum C."/>
            <person name="Birren B."/>
        </authorList>
    </citation>
    <scope>NUCLEOTIDE SEQUENCE</scope>
    <source>
        <strain evidence="1">R3-111a-1</strain>
    </source>
</reference>
<name>J3NQP1_GAET3</name>
<reference evidence="1" key="3">
    <citation type="submission" date="2010-09" db="EMBL/GenBank/DDBJ databases">
        <title>Annotation of Gaeumannomyces graminis var. tritici R3-111a-1.</title>
        <authorList>
            <consortium name="The Broad Institute Genome Sequencing Platform"/>
            <person name="Ma L.-J."/>
            <person name="Dead R."/>
            <person name="Young S.K."/>
            <person name="Zeng Q."/>
            <person name="Gargeya S."/>
            <person name="Fitzgerald M."/>
            <person name="Haas B."/>
            <person name="Abouelleil A."/>
            <person name="Alvarado L."/>
            <person name="Arachchi H.M."/>
            <person name="Berlin A."/>
            <person name="Brown A."/>
            <person name="Chapman S.B."/>
            <person name="Chen Z."/>
            <person name="Dunbar C."/>
            <person name="Freedman E."/>
            <person name="Gearin G."/>
            <person name="Gellesch M."/>
            <person name="Goldberg J."/>
            <person name="Griggs A."/>
            <person name="Gujja S."/>
            <person name="Heiman D."/>
            <person name="Howarth C."/>
            <person name="Larson L."/>
            <person name="Lui A."/>
            <person name="MacDonald P.J.P."/>
            <person name="Mehta T."/>
            <person name="Montmayeur A."/>
            <person name="Murphy C."/>
            <person name="Neiman D."/>
            <person name="Pearson M."/>
            <person name="Priest M."/>
            <person name="Roberts A."/>
            <person name="Saif S."/>
            <person name="Shea T."/>
            <person name="Shenoy N."/>
            <person name="Sisk P."/>
            <person name="Stolte C."/>
            <person name="Sykes S."/>
            <person name="Yandava C."/>
            <person name="Wortman J."/>
            <person name="Nusbaum C."/>
            <person name="Birren B."/>
        </authorList>
    </citation>
    <scope>NUCLEOTIDE SEQUENCE</scope>
    <source>
        <strain evidence="1">R3-111a-1</strain>
    </source>
</reference>
<evidence type="ECO:0000313" key="3">
    <source>
        <dbReference type="Proteomes" id="UP000006039"/>
    </source>
</evidence>
<evidence type="ECO:0000313" key="2">
    <source>
        <dbReference type="EnsemblFungi" id="EJT78497"/>
    </source>
</evidence>
<proteinExistence type="predicted"/>
<dbReference type="HOGENOM" id="CLU_2084977_0_0_1"/>
<dbReference type="VEuPathDB" id="FungiDB:GGTG_03597"/>
<dbReference type="RefSeq" id="XP_009219642.1">
    <property type="nucleotide sequence ID" value="XM_009221378.1"/>
</dbReference>
<gene>
    <name evidence="2" type="primary">20344055</name>
    <name evidence="1" type="ORF">GGTG_03597</name>
</gene>
<organism evidence="1">
    <name type="scientific">Gaeumannomyces tritici (strain R3-111a-1)</name>
    <name type="common">Wheat and barley take-all root rot fungus</name>
    <name type="synonym">Gaeumannomyces graminis var. tritici</name>
    <dbReference type="NCBI Taxonomy" id="644352"/>
    <lineage>
        <taxon>Eukaryota</taxon>
        <taxon>Fungi</taxon>
        <taxon>Dikarya</taxon>
        <taxon>Ascomycota</taxon>
        <taxon>Pezizomycotina</taxon>
        <taxon>Sordariomycetes</taxon>
        <taxon>Sordariomycetidae</taxon>
        <taxon>Magnaporthales</taxon>
        <taxon>Magnaporthaceae</taxon>
        <taxon>Gaeumannomyces</taxon>
    </lineage>
</organism>
<evidence type="ECO:0000313" key="1">
    <source>
        <dbReference type="EMBL" id="EJT78497.1"/>
    </source>
</evidence>
<dbReference type="GeneID" id="20344055"/>
<protein>
    <submittedName>
        <fullName evidence="1 2">Uncharacterized protein</fullName>
    </submittedName>
</protein>
<dbReference type="OrthoDB" id="1470350at2759"/>
<reference evidence="2" key="4">
    <citation type="journal article" date="2015" name="G3 (Bethesda)">
        <title>Genome sequences of three phytopathogenic species of the Magnaporthaceae family of fungi.</title>
        <authorList>
            <person name="Okagaki L.H."/>
            <person name="Nunes C.C."/>
            <person name="Sailsbery J."/>
            <person name="Clay B."/>
            <person name="Brown D."/>
            <person name="John T."/>
            <person name="Oh Y."/>
            <person name="Young N."/>
            <person name="Fitzgerald M."/>
            <person name="Haas B.J."/>
            <person name="Zeng Q."/>
            <person name="Young S."/>
            <person name="Adiconis X."/>
            <person name="Fan L."/>
            <person name="Levin J.Z."/>
            <person name="Mitchell T.K."/>
            <person name="Okubara P.A."/>
            <person name="Farman M.L."/>
            <person name="Kohn L.M."/>
            <person name="Birren B."/>
            <person name="Ma L.-J."/>
            <person name="Dean R.A."/>
        </authorList>
    </citation>
    <scope>NUCLEOTIDE SEQUENCE</scope>
    <source>
        <strain evidence="2">R3-111a-1</strain>
    </source>
</reference>
<dbReference type="EMBL" id="GL385396">
    <property type="protein sequence ID" value="EJT78497.1"/>
    <property type="molecule type" value="Genomic_DNA"/>
</dbReference>
<sequence length="117" mass="12075">MGTVVVARSGEAPGTRRPGLEVDEALRTPAGRATAAAASSANLLLLREGAGGAVGGVDGTGFDAAAYVPGAMRMLVVLVVWSLCLEEVPAELDTHGAYDKLTREPYDCYVRLTALSL</sequence>